<dbReference type="AlphaFoldDB" id="A0A367KX92"/>
<proteinExistence type="predicted"/>
<name>A0A367KX92_RHIST</name>
<dbReference type="EMBL" id="PJQM01000091">
    <property type="protein sequence ID" value="RCI06767.1"/>
    <property type="molecule type" value="Genomic_DNA"/>
</dbReference>
<accession>A0A367KX92</accession>
<dbReference type="Proteomes" id="UP000253551">
    <property type="component" value="Unassembled WGS sequence"/>
</dbReference>
<gene>
    <name evidence="1" type="ORF">CU098_013842</name>
</gene>
<sequence length="50" mass="5336">MAKQGWKNPLIQQSAEAIVQIGGSDNESGKRIADIFDAIKVKVVGAHSND</sequence>
<evidence type="ECO:0000313" key="2">
    <source>
        <dbReference type="Proteomes" id="UP000253551"/>
    </source>
</evidence>
<comment type="caution">
    <text evidence="1">The sequence shown here is derived from an EMBL/GenBank/DDBJ whole genome shotgun (WGS) entry which is preliminary data.</text>
</comment>
<evidence type="ECO:0000313" key="1">
    <source>
        <dbReference type="EMBL" id="RCI06767.1"/>
    </source>
</evidence>
<protein>
    <submittedName>
        <fullName evidence="1">Uncharacterized protein</fullName>
    </submittedName>
</protein>
<organism evidence="1 2">
    <name type="scientific">Rhizopus stolonifer</name>
    <name type="common">Rhizopus nigricans</name>
    <dbReference type="NCBI Taxonomy" id="4846"/>
    <lineage>
        <taxon>Eukaryota</taxon>
        <taxon>Fungi</taxon>
        <taxon>Fungi incertae sedis</taxon>
        <taxon>Mucoromycota</taxon>
        <taxon>Mucoromycotina</taxon>
        <taxon>Mucoromycetes</taxon>
        <taxon>Mucorales</taxon>
        <taxon>Mucorineae</taxon>
        <taxon>Rhizopodaceae</taxon>
        <taxon>Rhizopus</taxon>
    </lineage>
</organism>
<keyword evidence="2" id="KW-1185">Reference proteome</keyword>
<reference evidence="1 2" key="1">
    <citation type="journal article" date="2018" name="G3 (Bethesda)">
        <title>Phylogenetic and Phylogenomic Definition of Rhizopus Species.</title>
        <authorList>
            <person name="Gryganskyi A.P."/>
            <person name="Golan J."/>
            <person name="Dolatabadi S."/>
            <person name="Mondo S."/>
            <person name="Robb S."/>
            <person name="Idnurm A."/>
            <person name="Muszewska A."/>
            <person name="Steczkiewicz K."/>
            <person name="Masonjones S."/>
            <person name="Liao H.L."/>
            <person name="Gajdeczka M.T."/>
            <person name="Anike F."/>
            <person name="Vuek A."/>
            <person name="Anishchenko I.M."/>
            <person name="Voigt K."/>
            <person name="de Hoog G.S."/>
            <person name="Smith M.E."/>
            <person name="Heitman J."/>
            <person name="Vilgalys R."/>
            <person name="Stajich J.E."/>
        </authorList>
    </citation>
    <scope>NUCLEOTIDE SEQUENCE [LARGE SCALE GENOMIC DNA]</scope>
    <source>
        <strain evidence="1 2">LSU 92-RS-03</strain>
    </source>
</reference>